<sequence length="353" mass="39609">MPDWTPPIPRPTSALAFSSLMADILRLPEETLAMSFIYINKYQRFCNSINQENDMHVPILDPHTLSLASLNLASKTTEATRRLREFLLPAWRLLHAHEVPVKPLTFPSPLYDSVRATVVQAELILLRVLQFDLRVSLPLHFVPRYLDRTVGEVNIPSGPWQSCLDGPYEAIGQEYRDEYRMVDLMETAVARACTARAVDACRSYHLSNFFPARTIAAACIYTTLEERGLQPVVPIQPPASPVSGSNDPSPLKSSLSSTLPSPSVEAHRDQDGRQAVVEHFDQGVNRDQQEKQQESPETQHQRHEQHTAALSTWLDSVTGGKVHVEDFVECISELRKLVQDTIVKISTAIQTPT</sequence>
<dbReference type="SUPFAM" id="SSF47954">
    <property type="entry name" value="Cyclin-like"/>
    <property type="match status" value="1"/>
</dbReference>
<dbReference type="Proteomes" id="UP000076632">
    <property type="component" value="Unassembled WGS sequence"/>
</dbReference>
<proteinExistence type="predicted"/>
<dbReference type="InterPro" id="IPR036915">
    <property type="entry name" value="Cyclin-like_sf"/>
</dbReference>
<feature type="compositionally biased region" description="Basic and acidic residues" evidence="1">
    <location>
        <begin position="287"/>
        <end position="306"/>
    </location>
</feature>
<name>A0A165A432_XYLHT</name>
<protein>
    <submittedName>
        <fullName evidence="2">Uncharacterized protein</fullName>
    </submittedName>
</protein>
<gene>
    <name evidence="2" type="ORF">L228DRAFT_241135</name>
</gene>
<dbReference type="RefSeq" id="XP_018185478.1">
    <property type="nucleotide sequence ID" value="XM_018331306.1"/>
</dbReference>
<dbReference type="STRING" id="1328760.A0A165A432"/>
<dbReference type="GO" id="GO:0016538">
    <property type="term" value="F:cyclin-dependent protein serine/threonine kinase regulator activity"/>
    <property type="evidence" value="ECO:0007669"/>
    <property type="project" value="InterPro"/>
</dbReference>
<dbReference type="EMBL" id="KV407464">
    <property type="protein sequence ID" value="KZF19923.1"/>
    <property type="molecule type" value="Genomic_DNA"/>
</dbReference>
<feature type="region of interest" description="Disordered" evidence="1">
    <location>
        <begin position="285"/>
        <end position="307"/>
    </location>
</feature>
<dbReference type="PANTHER" id="PTHR10026">
    <property type="entry name" value="CYCLIN"/>
    <property type="match status" value="1"/>
</dbReference>
<dbReference type="Gene3D" id="1.10.472.10">
    <property type="entry name" value="Cyclin-like"/>
    <property type="match status" value="1"/>
</dbReference>
<reference evidence="2 3" key="1">
    <citation type="journal article" date="2016" name="Fungal Biol.">
        <title>The genome of Xylona heveae provides a window into fungal endophytism.</title>
        <authorList>
            <person name="Gazis R."/>
            <person name="Kuo A."/>
            <person name="Riley R."/>
            <person name="LaButti K."/>
            <person name="Lipzen A."/>
            <person name="Lin J."/>
            <person name="Amirebrahimi M."/>
            <person name="Hesse C.N."/>
            <person name="Spatafora J.W."/>
            <person name="Henrissat B."/>
            <person name="Hainaut M."/>
            <person name="Grigoriev I.V."/>
            <person name="Hibbett D.S."/>
        </authorList>
    </citation>
    <scope>NUCLEOTIDE SEQUENCE [LARGE SCALE GENOMIC DNA]</scope>
    <source>
        <strain evidence="2 3">TC161</strain>
    </source>
</reference>
<feature type="region of interest" description="Disordered" evidence="1">
    <location>
        <begin position="235"/>
        <end position="271"/>
    </location>
</feature>
<dbReference type="GO" id="GO:0006357">
    <property type="term" value="P:regulation of transcription by RNA polymerase II"/>
    <property type="evidence" value="ECO:0007669"/>
    <property type="project" value="InterPro"/>
</dbReference>
<accession>A0A165A432</accession>
<dbReference type="GeneID" id="28896443"/>
<evidence type="ECO:0000256" key="1">
    <source>
        <dbReference type="SAM" id="MobiDB-lite"/>
    </source>
</evidence>
<dbReference type="InterPro" id="IPR043198">
    <property type="entry name" value="Cyclin/Ssn8"/>
</dbReference>
<dbReference type="OrthoDB" id="25002at2759"/>
<dbReference type="AlphaFoldDB" id="A0A165A432"/>
<feature type="compositionally biased region" description="Low complexity" evidence="1">
    <location>
        <begin position="248"/>
        <end position="263"/>
    </location>
</feature>
<evidence type="ECO:0000313" key="2">
    <source>
        <dbReference type="EMBL" id="KZF19923.1"/>
    </source>
</evidence>
<dbReference type="InParanoid" id="A0A165A432"/>
<evidence type="ECO:0000313" key="3">
    <source>
        <dbReference type="Proteomes" id="UP000076632"/>
    </source>
</evidence>
<keyword evidence="3" id="KW-1185">Reference proteome</keyword>
<organism evidence="2 3">
    <name type="scientific">Xylona heveae (strain CBS 132557 / TC161)</name>
    <dbReference type="NCBI Taxonomy" id="1328760"/>
    <lineage>
        <taxon>Eukaryota</taxon>
        <taxon>Fungi</taxon>
        <taxon>Dikarya</taxon>
        <taxon>Ascomycota</taxon>
        <taxon>Pezizomycotina</taxon>
        <taxon>Xylonomycetes</taxon>
        <taxon>Xylonales</taxon>
        <taxon>Xylonaceae</taxon>
        <taxon>Xylona</taxon>
    </lineage>
</organism>